<evidence type="ECO:0000313" key="4">
    <source>
        <dbReference type="Proteomes" id="UP001552479"/>
    </source>
</evidence>
<accession>A0ABV3IVV0</accession>
<keyword evidence="4" id="KW-1185">Reference proteome</keyword>
<evidence type="ECO:0000313" key="3">
    <source>
        <dbReference type="EMBL" id="MEV4924407.1"/>
    </source>
</evidence>
<sequence length="253" mass="25334">MGVKVQERATAGLKGAGAAAGERLPSAPRERKPALAALAVLLILVGALGATVLVMRAGERIEVVKVKQRVTAGKKISDSRDVIEPVMVAEDPAIKYVRWSDRGLLGKYRAVSDIVPGSLLVGSMLTGKEGLAEGKVVVGLSLKEGQYPQGLAEGDTVSVYHVGSDAQKGSGDKPSGSGSSADRNSGNGNAATGSGNLLARTAKVQSVPSGNKDGFGGGGLPVTVVVTEAESSALTQAAAAGQVAVVKVPASAG</sequence>
<reference evidence="3 4" key="1">
    <citation type="submission" date="2024-06" db="EMBL/GenBank/DDBJ databases">
        <title>The Natural Products Discovery Center: Release of the First 8490 Sequenced Strains for Exploring Actinobacteria Biosynthetic Diversity.</title>
        <authorList>
            <person name="Kalkreuter E."/>
            <person name="Kautsar S.A."/>
            <person name="Yang D."/>
            <person name="Bader C.D."/>
            <person name="Teijaro C.N."/>
            <person name="Fluegel L."/>
            <person name="Davis C.M."/>
            <person name="Simpson J.R."/>
            <person name="Lauterbach L."/>
            <person name="Steele A.D."/>
            <person name="Gui C."/>
            <person name="Meng S."/>
            <person name="Li G."/>
            <person name="Viehrig K."/>
            <person name="Ye F."/>
            <person name="Su P."/>
            <person name="Kiefer A.F."/>
            <person name="Nichols A."/>
            <person name="Cepeda A.J."/>
            <person name="Yan W."/>
            <person name="Fan B."/>
            <person name="Jiang Y."/>
            <person name="Adhikari A."/>
            <person name="Zheng C.-J."/>
            <person name="Schuster L."/>
            <person name="Cowan T.M."/>
            <person name="Smanski M.J."/>
            <person name="Chevrette M.G."/>
            <person name="De Carvalho L.P.S."/>
            <person name="Shen B."/>
        </authorList>
    </citation>
    <scope>NUCLEOTIDE SEQUENCE [LARGE SCALE GENOMIC DNA]</scope>
    <source>
        <strain evidence="3 4">NPDC053791</strain>
    </source>
</reference>
<feature type="region of interest" description="Disordered" evidence="1">
    <location>
        <begin position="163"/>
        <end position="194"/>
    </location>
</feature>
<organism evidence="3 4">
    <name type="scientific">Streptomyces roseoverticillatus</name>
    <dbReference type="NCBI Taxonomy" id="66429"/>
    <lineage>
        <taxon>Bacteria</taxon>
        <taxon>Bacillati</taxon>
        <taxon>Actinomycetota</taxon>
        <taxon>Actinomycetes</taxon>
        <taxon>Kitasatosporales</taxon>
        <taxon>Streptomycetaceae</taxon>
        <taxon>Streptomyces</taxon>
    </lineage>
</organism>
<protein>
    <recommendedName>
        <fullName evidence="5">SAF domain-containing protein</fullName>
    </recommendedName>
</protein>
<feature type="compositionally biased region" description="Low complexity" evidence="1">
    <location>
        <begin position="168"/>
        <end position="194"/>
    </location>
</feature>
<keyword evidence="2" id="KW-0472">Membrane</keyword>
<dbReference type="RefSeq" id="WP_366088419.1">
    <property type="nucleotide sequence ID" value="NZ_JBFASG010000014.1"/>
</dbReference>
<keyword evidence="2" id="KW-1133">Transmembrane helix</keyword>
<gene>
    <name evidence="3" type="ORF">AB0L03_16425</name>
</gene>
<feature type="transmembrane region" description="Helical" evidence="2">
    <location>
        <begin position="34"/>
        <end position="55"/>
    </location>
</feature>
<name>A0ABV3IVV0_9ACTN</name>
<proteinExistence type="predicted"/>
<dbReference type="EMBL" id="JBFASG010000014">
    <property type="protein sequence ID" value="MEV4924407.1"/>
    <property type="molecule type" value="Genomic_DNA"/>
</dbReference>
<evidence type="ECO:0000256" key="1">
    <source>
        <dbReference type="SAM" id="MobiDB-lite"/>
    </source>
</evidence>
<dbReference type="Proteomes" id="UP001552479">
    <property type="component" value="Unassembled WGS sequence"/>
</dbReference>
<comment type="caution">
    <text evidence="3">The sequence shown here is derived from an EMBL/GenBank/DDBJ whole genome shotgun (WGS) entry which is preliminary data.</text>
</comment>
<evidence type="ECO:0008006" key="5">
    <source>
        <dbReference type="Google" id="ProtNLM"/>
    </source>
</evidence>
<evidence type="ECO:0000256" key="2">
    <source>
        <dbReference type="SAM" id="Phobius"/>
    </source>
</evidence>
<keyword evidence="2" id="KW-0812">Transmembrane</keyword>